<evidence type="ECO:0000259" key="11">
    <source>
        <dbReference type="PROSITE" id="PS50929"/>
    </source>
</evidence>
<dbReference type="Proteomes" id="UP000002224">
    <property type="component" value="Chromosome"/>
</dbReference>
<feature type="transmembrane region" description="Helical" evidence="9">
    <location>
        <begin position="58"/>
        <end position="86"/>
    </location>
</feature>
<comment type="subcellular location">
    <subcellularLocation>
        <location evidence="1">Cell membrane</location>
        <topology evidence="1">Multi-pass membrane protein</topology>
    </subcellularLocation>
</comment>
<reference evidence="13" key="1">
    <citation type="submission" date="2004-08" db="EMBL/GenBank/DDBJ databases">
        <title>Genome sequence of Helicobacter pylori strain 51.</title>
        <authorList>
            <person name="Kim S."/>
            <person name="Lee W.K."/>
            <person name="Choi S.H."/>
            <person name="Kang S."/>
            <person name="Park H.S."/>
            <person name="Kim Y.S."/>
            <person name="Lee S.G."/>
            <person name="Byun E.Y."/>
            <person name="Jeong J.E."/>
            <person name="Park Y.H."/>
            <person name="Lee E.J."/>
            <person name="Kim J.S."/>
            <person name="Ryu B.D."/>
            <person name="Lee Y.S."/>
            <person name="Hahn Y."/>
            <person name="Yeom Y.I."/>
            <person name="Park S.G."/>
            <person name="Youn H.S."/>
            <person name="Ko G.H."/>
            <person name="Choi M.B."/>
            <person name="Park C.H."/>
            <person name="Lim J.Y."/>
            <person name="Bae D.W."/>
            <person name="Song J.Y."/>
            <person name="Park J.U."/>
            <person name="Kang H.L."/>
            <person name="Baik S.C."/>
            <person name="Cho M.J."/>
            <person name="Yoo H.S."/>
            <person name="Rhee K.H."/>
        </authorList>
    </citation>
    <scope>NUCLEOTIDE SEQUENCE [LARGE SCALE GENOMIC DNA]</scope>
    <source>
        <strain evidence="13">51</strain>
    </source>
</reference>
<dbReference type="InterPro" id="IPR011527">
    <property type="entry name" value="ABC1_TM_dom"/>
</dbReference>
<dbReference type="InterPro" id="IPR036640">
    <property type="entry name" value="ABC1_TM_sf"/>
</dbReference>
<keyword evidence="4 9" id="KW-0812">Transmembrane</keyword>
<dbReference type="EMBL" id="CP000012">
    <property type="protein sequence ID" value="ACX97567.1"/>
    <property type="molecule type" value="Genomic_DNA"/>
</dbReference>
<dbReference type="PANTHER" id="PTHR43394">
    <property type="entry name" value="ATP-DEPENDENT PERMEASE MDL1, MITOCHONDRIAL"/>
    <property type="match status" value="1"/>
</dbReference>
<gene>
    <name evidence="12" type="primary">msbA</name>
    <name evidence="12" type="ordered locus">KHP_0356</name>
</gene>
<feature type="transmembrane region" description="Helical" evidence="9">
    <location>
        <begin position="160"/>
        <end position="178"/>
    </location>
</feature>
<evidence type="ECO:0000256" key="2">
    <source>
        <dbReference type="ARBA" id="ARBA00022448"/>
    </source>
</evidence>
<dbReference type="RefSeq" id="WP_000764987.1">
    <property type="nucleotide sequence ID" value="NC_017382.1"/>
</dbReference>
<feature type="domain" description="ABC transporter" evidence="10">
    <location>
        <begin position="334"/>
        <end position="554"/>
    </location>
</feature>
<name>A0AAI8F057_HELP1</name>
<accession>A0AAI8F057</accession>
<evidence type="ECO:0000313" key="12">
    <source>
        <dbReference type="EMBL" id="ACX97567.1"/>
    </source>
</evidence>
<dbReference type="GO" id="GO:0015421">
    <property type="term" value="F:ABC-type oligopeptide transporter activity"/>
    <property type="evidence" value="ECO:0007669"/>
    <property type="project" value="TreeGrafter"/>
</dbReference>
<evidence type="ECO:0000256" key="4">
    <source>
        <dbReference type="ARBA" id="ARBA00022692"/>
    </source>
</evidence>
<keyword evidence="6" id="KW-0067">ATP-binding</keyword>
<dbReference type="GO" id="GO:0005524">
    <property type="term" value="F:ATP binding"/>
    <property type="evidence" value="ECO:0007669"/>
    <property type="project" value="UniProtKB-KW"/>
</dbReference>
<dbReference type="Pfam" id="PF00005">
    <property type="entry name" value="ABC_tran"/>
    <property type="match status" value="1"/>
</dbReference>
<evidence type="ECO:0000256" key="9">
    <source>
        <dbReference type="SAM" id="Phobius"/>
    </source>
</evidence>
<keyword evidence="5" id="KW-0547">Nucleotide-binding</keyword>
<feature type="transmembrane region" description="Helical" evidence="9">
    <location>
        <begin position="269"/>
        <end position="287"/>
    </location>
</feature>
<evidence type="ECO:0000256" key="8">
    <source>
        <dbReference type="ARBA" id="ARBA00023136"/>
    </source>
</evidence>
<dbReference type="KEGG" id="hpd:KHP_0356"/>
<dbReference type="FunFam" id="3.40.50.300:FF:000854">
    <property type="entry name" value="Multidrug ABC transporter ATP-binding protein"/>
    <property type="match status" value="1"/>
</dbReference>
<proteinExistence type="predicted"/>
<evidence type="ECO:0000256" key="1">
    <source>
        <dbReference type="ARBA" id="ARBA00004651"/>
    </source>
</evidence>
<dbReference type="Gene3D" id="3.40.50.300">
    <property type="entry name" value="P-loop containing nucleotide triphosphate hydrolases"/>
    <property type="match status" value="1"/>
</dbReference>
<dbReference type="PANTHER" id="PTHR43394:SF1">
    <property type="entry name" value="ATP-BINDING CASSETTE SUB-FAMILY B MEMBER 10, MITOCHONDRIAL"/>
    <property type="match status" value="1"/>
</dbReference>
<dbReference type="SUPFAM" id="SSF90123">
    <property type="entry name" value="ABC transporter transmembrane region"/>
    <property type="match status" value="1"/>
</dbReference>
<protein>
    <submittedName>
        <fullName evidence="12">Lipid A and glycerophospholipid transporter</fullName>
    </submittedName>
</protein>
<feature type="transmembrane region" description="Helical" evidence="9">
    <location>
        <begin position="245"/>
        <end position="263"/>
    </location>
</feature>
<keyword evidence="2" id="KW-0813">Transport</keyword>
<feature type="domain" description="ABC transmembrane type-1" evidence="11">
    <location>
        <begin position="20"/>
        <end position="302"/>
    </location>
</feature>
<dbReference type="InterPro" id="IPR039421">
    <property type="entry name" value="Type_1_exporter"/>
</dbReference>
<dbReference type="InterPro" id="IPR003593">
    <property type="entry name" value="AAA+_ATPase"/>
</dbReference>
<dbReference type="InterPro" id="IPR003439">
    <property type="entry name" value="ABC_transporter-like_ATP-bd"/>
</dbReference>
<evidence type="ECO:0000256" key="3">
    <source>
        <dbReference type="ARBA" id="ARBA00022475"/>
    </source>
</evidence>
<dbReference type="PROSITE" id="PS00211">
    <property type="entry name" value="ABC_TRANSPORTER_1"/>
    <property type="match status" value="1"/>
</dbReference>
<dbReference type="GO" id="GO:0016887">
    <property type="term" value="F:ATP hydrolysis activity"/>
    <property type="evidence" value="ECO:0007669"/>
    <property type="project" value="InterPro"/>
</dbReference>
<evidence type="ECO:0000256" key="6">
    <source>
        <dbReference type="ARBA" id="ARBA00022840"/>
    </source>
</evidence>
<dbReference type="SUPFAM" id="SSF52540">
    <property type="entry name" value="P-loop containing nucleoside triphosphate hydrolases"/>
    <property type="match status" value="1"/>
</dbReference>
<dbReference type="PROSITE" id="PS50893">
    <property type="entry name" value="ABC_TRANSPORTER_2"/>
    <property type="match status" value="1"/>
</dbReference>
<dbReference type="GO" id="GO:0005886">
    <property type="term" value="C:plasma membrane"/>
    <property type="evidence" value="ECO:0007669"/>
    <property type="project" value="UniProtKB-SubCell"/>
</dbReference>
<dbReference type="CDD" id="cd18552">
    <property type="entry name" value="ABC_6TM_MsbA_like"/>
    <property type="match status" value="1"/>
</dbReference>
<dbReference type="InterPro" id="IPR027417">
    <property type="entry name" value="P-loop_NTPase"/>
</dbReference>
<dbReference type="SMART" id="SM00382">
    <property type="entry name" value="AAA"/>
    <property type="match status" value="1"/>
</dbReference>
<feature type="transmembrane region" description="Helical" evidence="9">
    <location>
        <begin position="20"/>
        <end position="38"/>
    </location>
</feature>
<organism evidence="12 13">
    <name type="scientific">Helicobacter pylori (strain 51)</name>
    <dbReference type="NCBI Taxonomy" id="290847"/>
    <lineage>
        <taxon>Bacteria</taxon>
        <taxon>Pseudomonadati</taxon>
        <taxon>Campylobacterota</taxon>
        <taxon>Epsilonproteobacteria</taxon>
        <taxon>Campylobacterales</taxon>
        <taxon>Helicobacteraceae</taxon>
        <taxon>Helicobacter</taxon>
    </lineage>
</organism>
<keyword evidence="7 9" id="KW-1133">Transmembrane helix</keyword>
<dbReference type="Gene3D" id="1.20.1560.10">
    <property type="entry name" value="ABC transporter type 1, transmembrane domain"/>
    <property type="match status" value="1"/>
</dbReference>
<sequence>MKLFFRRYSKYLKEHCKSFIVVLFSSLVVALSTAWGTYLVKPTLDEIFINKDTQMLKILPFLVILAYLGKSGGMYLGTYFTNFIGLDIVKKIRNTMLESLLKMEMDFFNRTKKGELIARITNDIGLIRASLSNYLSESIREGLTIIGLVGVVVYQSPKLALVGLVIMPLAAIPISKIIRKVKKLAKSHQESNAKITARLSEVFNNVEAIKISNGEKLEHKAFVKENEAFFKIGIKNIAVAEISSPLMEFLGSIAIALVIYLGGNEVIRGHISVGAFFSFITALFMLYTPIKRLTRIVSNFQEAFVASDRIHEILEREPAIVDGELTLDDAIHTIEFKKVWLAYALDNLDNQERYVLSDISLKFQQNEIIALKGESGSGKSSLVNLILRLYEPSKGEIFINDQKIESITQKSLREKISVVTQRVFIFNGSVAENVAYGLEIDEVKIKECLKKAQALDFVEKMPHGIESVLDEFGANLSGGQRQRIAIARALYKDAQVLIFDEATSALDNNTEESVKQSILELKQNRLIILISHNPSTLKLATKHVKLEHGRLIEC</sequence>
<dbReference type="AlphaFoldDB" id="A0AAI8F057"/>
<dbReference type="Pfam" id="PF00664">
    <property type="entry name" value="ABC_membrane"/>
    <property type="match status" value="1"/>
</dbReference>
<evidence type="ECO:0000256" key="5">
    <source>
        <dbReference type="ARBA" id="ARBA00022741"/>
    </source>
</evidence>
<evidence type="ECO:0000259" key="10">
    <source>
        <dbReference type="PROSITE" id="PS50893"/>
    </source>
</evidence>
<keyword evidence="3" id="KW-1003">Cell membrane</keyword>
<dbReference type="InterPro" id="IPR017871">
    <property type="entry name" value="ABC_transporter-like_CS"/>
</dbReference>
<evidence type="ECO:0000256" key="7">
    <source>
        <dbReference type="ARBA" id="ARBA00022989"/>
    </source>
</evidence>
<evidence type="ECO:0000313" key="13">
    <source>
        <dbReference type="Proteomes" id="UP000002224"/>
    </source>
</evidence>
<dbReference type="PROSITE" id="PS50929">
    <property type="entry name" value="ABC_TM1F"/>
    <property type="match status" value="1"/>
</dbReference>
<keyword evidence="8 9" id="KW-0472">Membrane</keyword>